<keyword evidence="6" id="KW-0067">ATP-binding</keyword>
<keyword evidence="5" id="KW-0547">Nucleotide-binding</keyword>
<keyword evidence="4 9" id="KW-0812">Transmembrane</keyword>
<proteinExistence type="inferred from homology"/>
<dbReference type="GO" id="GO:0016887">
    <property type="term" value="F:ATP hydrolysis activity"/>
    <property type="evidence" value="ECO:0007669"/>
    <property type="project" value="InterPro"/>
</dbReference>
<evidence type="ECO:0000256" key="1">
    <source>
        <dbReference type="ARBA" id="ARBA00004141"/>
    </source>
</evidence>
<feature type="transmembrane region" description="Helical" evidence="9">
    <location>
        <begin position="455"/>
        <end position="480"/>
    </location>
</feature>
<evidence type="ECO:0000256" key="9">
    <source>
        <dbReference type="SAM" id="Phobius"/>
    </source>
</evidence>
<dbReference type="PROSITE" id="PS50893">
    <property type="entry name" value="ABC_TRANSPORTER_2"/>
    <property type="match status" value="1"/>
</dbReference>
<evidence type="ECO:0000313" key="11">
    <source>
        <dbReference type="Proteomes" id="UP000694844"/>
    </source>
</evidence>
<dbReference type="GeneID" id="111122048"/>
<evidence type="ECO:0000256" key="7">
    <source>
        <dbReference type="ARBA" id="ARBA00022989"/>
    </source>
</evidence>
<dbReference type="SMART" id="SM00382">
    <property type="entry name" value="AAA"/>
    <property type="match status" value="1"/>
</dbReference>
<dbReference type="Pfam" id="PF00005">
    <property type="entry name" value="ABC_tran"/>
    <property type="match status" value="1"/>
</dbReference>
<evidence type="ECO:0000313" key="13">
    <source>
        <dbReference type="RefSeq" id="XP_022319288.1"/>
    </source>
</evidence>
<evidence type="ECO:0000256" key="2">
    <source>
        <dbReference type="ARBA" id="ARBA00005814"/>
    </source>
</evidence>
<dbReference type="GO" id="GO:0005524">
    <property type="term" value="F:ATP binding"/>
    <property type="evidence" value="ECO:0007669"/>
    <property type="project" value="UniProtKB-KW"/>
</dbReference>
<feature type="transmembrane region" description="Helical" evidence="9">
    <location>
        <begin position="519"/>
        <end position="539"/>
    </location>
</feature>
<keyword evidence="3" id="KW-0813">Transport</keyword>
<dbReference type="InterPro" id="IPR027417">
    <property type="entry name" value="P-loop_NTPase"/>
</dbReference>
<dbReference type="OrthoDB" id="66620at2759"/>
<evidence type="ECO:0000313" key="12">
    <source>
        <dbReference type="RefSeq" id="XP_022319287.1"/>
    </source>
</evidence>
<dbReference type="InterPro" id="IPR003439">
    <property type="entry name" value="ABC_transporter-like_ATP-bd"/>
</dbReference>
<dbReference type="AlphaFoldDB" id="A0A8B8CU03"/>
<evidence type="ECO:0000259" key="10">
    <source>
        <dbReference type="PROSITE" id="PS50893"/>
    </source>
</evidence>
<dbReference type="GO" id="GO:0140359">
    <property type="term" value="F:ABC-type transporter activity"/>
    <property type="evidence" value="ECO:0007669"/>
    <property type="project" value="InterPro"/>
</dbReference>
<dbReference type="Proteomes" id="UP000694844">
    <property type="component" value="Chromosome 2"/>
</dbReference>
<feature type="domain" description="ABC transporter" evidence="10">
    <location>
        <begin position="10"/>
        <end position="247"/>
    </location>
</feature>
<dbReference type="FunFam" id="3.40.50.300:FF:001276">
    <property type="entry name" value="Uncharacterized protein, isoform A"/>
    <property type="match status" value="1"/>
</dbReference>
<feature type="transmembrane region" description="Helical" evidence="9">
    <location>
        <begin position="381"/>
        <end position="400"/>
    </location>
</feature>
<dbReference type="InterPro" id="IPR050352">
    <property type="entry name" value="ABCG_transporters"/>
</dbReference>
<dbReference type="SUPFAM" id="SSF52540">
    <property type="entry name" value="P-loop containing nucleoside triphosphate hydrolases"/>
    <property type="match status" value="1"/>
</dbReference>
<dbReference type="RefSeq" id="XP_022319288.1">
    <property type="nucleotide sequence ID" value="XM_022463580.1"/>
</dbReference>
<dbReference type="RefSeq" id="XP_022319287.1">
    <property type="nucleotide sequence ID" value="XM_022463579.1"/>
</dbReference>
<feature type="transmembrane region" description="Helical" evidence="9">
    <location>
        <begin position="412"/>
        <end position="434"/>
    </location>
</feature>
<evidence type="ECO:0000256" key="4">
    <source>
        <dbReference type="ARBA" id="ARBA00022692"/>
    </source>
</evidence>
<evidence type="ECO:0000256" key="6">
    <source>
        <dbReference type="ARBA" id="ARBA00022840"/>
    </source>
</evidence>
<dbReference type="PANTHER" id="PTHR48041:SF63">
    <property type="entry name" value="EARLY GENE AT 23, ISOFORM C"/>
    <property type="match status" value="1"/>
</dbReference>
<keyword evidence="8 9" id="KW-0472">Membrane</keyword>
<accession>A0A8B8CU03</accession>
<keyword evidence="11" id="KW-1185">Reference proteome</keyword>
<evidence type="ECO:0000256" key="5">
    <source>
        <dbReference type="ARBA" id="ARBA00022741"/>
    </source>
</evidence>
<dbReference type="PROSITE" id="PS00211">
    <property type="entry name" value="ABC_TRANSPORTER_1"/>
    <property type="match status" value="1"/>
</dbReference>
<dbReference type="InterPro" id="IPR017871">
    <property type="entry name" value="ABC_transporter-like_CS"/>
</dbReference>
<gene>
    <name evidence="12 13" type="primary">LOC111122048</name>
</gene>
<dbReference type="GO" id="GO:0005886">
    <property type="term" value="C:plasma membrane"/>
    <property type="evidence" value="ECO:0007669"/>
    <property type="project" value="TreeGrafter"/>
</dbReference>
<keyword evidence="7 9" id="KW-1133">Transmembrane helix</keyword>
<sequence length="633" mass="71744">MKTKASDTVLTFTDINLTLKEKEVLTNINGEAKSGQILAIMGPSGSGKTTLLNILAGDLTMKSGTITLNGSPLTKLRRRKMAYVLQSDIFLTKLTLRETLYFTAMIRLPDHVSKANKMKRIDEIVDALHLGKCLDTIIGDFMDRGLSGGERKRANIACELLTDPDIMLIDEPTSGLDSSTAHVLMEELKDFASLYNKTLLVTIHQPSSQIFHMFSTLLLLVNGHAAYFGDAQKALNYFRDIGLSFPDHYNPSDILLELLTTDEEIIHKIIEASKNKRKNLENKSITEDSMNGVLHSENVVMKEKSYVNGVNQDPILCIGYQKKKDTSEVVLDIASLDQNSQDNRDSLRHLQRKWPTSFWTQFKMLAWRNAKQSRWRIFDECLLAHSAFVAVFYCILYYQIPQTTETLRDRMGAVFFPLIFWGFAMVTDSVTSFIGEREVVIKERKAGAYRLSSYYLAKMVSELPMLIILPIVQLSAMYWLSGIGGPVKFVMYIGINLLNCFTNQSIGYVIGAFVPKFKYSIYAVNTLMVVFLLLGGFFNTHFPSWFTWAKYVSFLFYPFAAILTLLFGDIEPFRCGNSNMYKNCHNETDLVTGDDVLQSVGIDIPVYCSISMMVVLILVLRIMGYYAIKFRLR</sequence>
<comment type="subcellular location">
    <subcellularLocation>
        <location evidence="1">Membrane</location>
        <topology evidence="1">Multi-pass membrane protein</topology>
    </subcellularLocation>
</comment>
<reference evidence="12 13" key="1">
    <citation type="submission" date="2025-04" db="UniProtKB">
        <authorList>
            <consortium name="RefSeq"/>
        </authorList>
    </citation>
    <scope>IDENTIFICATION</scope>
    <source>
        <tissue evidence="12 13">Whole sample</tissue>
    </source>
</reference>
<dbReference type="PANTHER" id="PTHR48041">
    <property type="entry name" value="ABC TRANSPORTER G FAMILY MEMBER 28"/>
    <property type="match status" value="1"/>
</dbReference>
<dbReference type="Pfam" id="PF01061">
    <property type="entry name" value="ABC2_membrane"/>
    <property type="match status" value="1"/>
</dbReference>
<feature type="transmembrane region" description="Helical" evidence="9">
    <location>
        <begin position="604"/>
        <end position="628"/>
    </location>
</feature>
<comment type="similarity">
    <text evidence="2">Belongs to the ABC transporter superfamily. ABCG family. Eye pigment precursor importer (TC 3.A.1.204) subfamily.</text>
</comment>
<dbReference type="Gene3D" id="3.40.50.300">
    <property type="entry name" value="P-loop containing nucleotide triphosphate hydrolases"/>
    <property type="match status" value="1"/>
</dbReference>
<name>A0A8B8CU03_CRAVI</name>
<protein>
    <submittedName>
        <fullName evidence="12 13">ABC transporter G family member 14-like</fullName>
    </submittedName>
</protein>
<feature type="transmembrane region" description="Helical" evidence="9">
    <location>
        <begin position="551"/>
        <end position="570"/>
    </location>
</feature>
<dbReference type="InterPro" id="IPR013525">
    <property type="entry name" value="ABC2_TM"/>
</dbReference>
<organism evidence="11 13">
    <name type="scientific">Crassostrea virginica</name>
    <name type="common">Eastern oyster</name>
    <dbReference type="NCBI Taxonomy" id="6565"/>
    <lineage>
        <taxon>Eukaryota</taxon>
        <taxon>Metazoa</taxon>
        <taxon>Spiralia</taxon>
        <taxon>Lophotrochozoa</taxon>
        <taxon>Mollusca</taxon>
        <taxon>Bivalvia</taxon>
        <taxon>Autobranchia</taxon>
        <taxon>Pteriomorphia</taxon>
        <taxon>Ostreida</taxon>
        <taxon>Ostreoidea</taxon>
        <taxon>Ostreidae</taxon>
        <taxon>Crassostrea</taxon>
    </lineage>
</organism>
<evidence type="ECO:0000256" key="3">
    <source>
        <dbReference type="ARBA" id="ARBA00022448"/>
    </source>
</evidence>
<evidence type="ECO:0000256" key="8">
    <source>
        <dbReference type="ARBA" id="ARBA00023136"/>
    </source>
</evidence>
<dbReference type="InterPro" id="IPR003593">
    <property type="entry name" value="AAA+_ATPase"/>
</dbReference>
<dbReference type="KEGG" id="cvn:111122048"/>